<dbReference type="AlphaFoldDB" id="F4KZY6"/>
<evidence type="ECO:0000313" key="4">
    <source>
        <dbReference type="Proteomes" id="UP000008461"/>
    </source>
</evidence>
<keyword evidence="1" id="KW-1133">Transmembrane helix</keyword>
<accession>F4KZY6</accession>
<dbReference type="Pfam" id="PF05729">
    <property type="entry name" value="NACHT"/>
    <property type="match status" value="1"/>
</dbReference>
<dbReference type="STRING" id="760192.Halhy_3704"/>
<protein>
    <recommendedName>
        <fullName evidence="2">NACHT domain-containing protein</fullName>
    </recommendedName>
</protein>
<dbReference type="PROSITE" id="PS50837">
    <property type="entry name" value="NACHT"/>
    <property type="match status" value="1"/>
</dbReference>
<feature type="transmembrane region" description="Helical" evidence="1">
    <location>
        <begin position="135"/>
        <end position="154"/>
    </location>
</feature>
<keyword evidence="4" id="KW-1185">Reference proteome</keyword>
<feature type="transmembrane region" description="Helical" evidence="1">
    <location>
        <begin position="99"/>
        <end position="115"/>
    </location>
</feature>
<reference key="2">
    <citation type="submission" date="2011-04" db="EMBL/GenBank/DDBJ databases">
        <title>Complete sequence of chromosome of Haliscomenobacter hydrossis DSM 1100.</title>
        <authorList>
            <consortium name="US DOE Joint Genome Institute (JGI-PGF)"/>
            <person name="Lucas S."/>
            <person name="Han J."/>
            <person name="Lapidus A."/>
            <person name="Bruce D."/>
            <person name="Goodwin L."/>
            <person name="Pitluck S."/>
            <person name="Peters L."/>
            <person name="Kyrpides N."/>
            <person name="Mavromatis K."/>
            <person name="Ivanova N."/>
            <person name="Ovchinnikova G."/>
            <person name="Pagani I."/>
            <person name="Daligault H."/>
            <person name="Detter J.C."/>
            <person name="Han C."/>
            <person name="Land M."/>
            <person name="Hauser L."/>
            <person name="Markowitz V."/>
            <person name="Cheng J.-F."/>
            <person name="Hugenholtz P."/>
            <person name="Woyke T."/>
            <person name="Wu D."/>
            <person name="Verbarg S."/>
            <person name="Frueling A."/>
            <person name="Brambilla E."/>
            <person name="Klenk H.-P."/>
            <person name="Eisen J.A."/>
        </authorList>
    </citation>
    <scope>NUCLEOTIDE SEQUENCE</scope>
    <source>
        <strain>DSM 1100</strain>
    </source>
</reference>
<evidence type="ECO:0000313" key="3">
    <source>
        <dbReference type="EMBL" id="AEE51556.1"/>
    </source>
</evidence>
<feature type="domain" description="NACHT" evidence="2">
    <location>
        <begin position="238"/>
        <end position="324"/>
    </location>
</feature>
<dbReference type="SUPFAM" id="SSF52540">
    <property type="entry name" value="P-loop containing nucleoside triphosphate hydrolases"/>
    <property type="match status" value="1"/>
</dbReference>
<sequence>MNLKQQVENKLAENNIDLALELLQSQPNIDVNYHNDLTILQQNYQEILHREQMSFLTYEEAKREKNKLSLSILQLTDRITAGKPPITITNFLEQTPSKNLVLIVLALEIAIGILGELFPEKVKVNIENVFGSSYNIMYFAALALTIVAFLWLSLRKEKPKTRLVATDIFSKEEDGIRKALLDRYRSRLKQKTDYRLPVTLTLTYTKEGSSPDYLHFSEGIVEEQSIEGDLVATLKKHQHLLIIGDPGAGKTTQLLELAKAWLENGENEKIPVIFNLAAWKADAQRFDEWLQAALVSGYGFSKALASEAIFKSKILPLLDGLDEVGRDMQTKAEQAEMRGQCLKAIDNYLSLFDVNYLAICSRREEYAATKADAPVKATVLVNPLSPAEIRATLKKALAQKISTKDETAATTLLNLLPKHPSLETVLCTPFYYNIALEVFDVRTGAHELPAENTALQQYLVEHFVAEKLGQTPNPKGFMEAKTRHSLAWLAFILNAESRVNFELVDFQPRHLEKKWMGNLVYGLVFGLVFGLVLGLVVGLIGVLVFGLVFGFVVGWNLYSDVRPQEIRKIRWSNLTNKSLWLSVWVKALFFGLYLGLMSESVIGSALGLVIGLNIDLAEHAAFSAVKTPYHRLNSRIIAEASRWMIIALCMLLLIQYGADSIQKFYDFLYYLGFGIPISIFLGLTLTAFFKHLILRLCLYWEKKLPLRWVSFFSYATSARILEQDGGQWRFRHQILQDYFAGKLKRVS</sequence>
<dbReference type="InterPro" id="IPR027417">
    <property type="entry name" value="P-loop_NTPase"/>
</dbReference>
<dbReference type="Gene3D" id="3.40.50.300">
    <property type="entry name" value="P-loop containing nucleotide triphosphate hydrolases"/>
    <property type="match status" value="1"/>
</dbReference>
<dbReference type="InterPro" id="IPR045439">
    <property type="entry name" value="EAD11"/>
</dbReference>
<dbReference type="Proteomes" id="UP000008461">
    <property type="component" value="Chromosome"/>
</dbReference>
<gene>
    <name evidence="3" type="ordered locus">Halhy_3704</name>
</gene>
<feature type="transmembrane region" description="Helical" evidence="1">
    <location>
        <begin position="539"/>
        <end position="558"/>
    </location>
</feature>
<name>F4KZY6_HALH1</name>
<dbReference type="EMBL" id="CP002691">
    <property type="protein sequence ID" value="AEE51556.1"/>
    <property type="molecule type" value="Genomic_DNA"/>
</dbReference>
<keyword evidence="1" id="KW-0812">Transmembrane</keyword>
<dbReference type="KEGG" id="hhy:Halhy_3704"/>
<feature type="transmembrane region" description="Helical" evidence="1">
    <location>
        <begin position="643"/>
        <end position="661"/>
    </location>
</feature>
<proteinExistence type="predicted"/>
<dbReference type="OrthoDB" id="419058at2"/>
<feature type="transmembrane region" description="Helical" evidence="1">
    <location>
        <begin position="667"/>
        <end position="689"/>
    </location>
</feature>
<dbReference type="HOGENOM" id="CLU_372045_0_0_10"/>
<organism evidence="3 4">
    <name type="scientific">Haliscomenobacter hydrossis (strain ATCC 27775 / DSM 1100 / LMG 10767 / O)</name>
    <dbReference type="NCBI Taxonomy" id="760192"/>
    <lineage>
        <taxon>Bacteria</taxon>
        <taxon>Pseudomonadati</taxon>
        <taxon>Bacteroidota</taxon>
        <taxon>Saprospiria</taxon>
        <taxon>Saprospirales</taxon>
        <taxon>Haliscomenobacteraceae</taxon>
        <taxon>Haliscomenobacter</taxon>
    </lineage>
</organism>
<dbReference type="RefSeq" id="WP_013766095.1">
    <property type="nucleotide sequence ID" value="NC_015510.1"/>
</dbReference>
<evidence type="ECO:0000256" key="1">
    <source>
        <dbReference type="SAM" id="Phobius"/>
    </source>
</evidence>
<keyword evidence="1" id="KW-0472">Membrane</keyword>
<evidence type="ECO:0000259" key="2">
    <source>
        <dbReference type="PROSITE" id="PS50837"/>
    </source>
</evidence>
<dbReference type="InterPro" id="IPR007111">
    <property type="entry name" value="NACHT_NTPase"/>
</dbReference>
<dbReference type="Pfam" id="PF19964">
    <property type="entry name" value="EAD11"/>
    <property type="match status" value="1"/>
</dbReference>
<reference evidence="3 4" key="1">
    <citation type="journal article" date="2011" name="Stand. Genomic Sci.">
        <title>Complete genome sequence of Haliscomenobacter hydrossis type strain (O).</title>
        <authorList>
            <consortium name="US DOE Joint Genome Institute (JGI-PGF)"/>
            <person name="Daligault H."/>
            <person name="Lapidus A."/>
            <person name="Zeytun A."/>
            <person name="Nolan M."/>
            <person name="Lucas S."/>
            <person name="Del Rio T.G."/>
            <person name="Tice H."/>
            <person name="Cheng J.F."/>
            <person name="Tapia R."/>
            <person name="Han C."/>
            <person name="Goodwin L."/>
            <person name="Pitluck S."/>
            <person name="Liolios K."/>
            <person name="Pagani I."/>
            <person name="Ivanova N."/>
            <person name="Huntemann M."/>
            <person name="Mavromatis K."/>
            <person name="Mikhailova N."/>
            <person name="Pati A."/>
            <person name="Chen A."/>
            <person name="Palaniappan K."/>
            <person name="Land M."/>
            <person name="Hauser L."/>
            <person name="Brambilla E.M."/>
            <person name="Rohde M."/>
            <person name="Verbarg S."/>
            <person name="Goker M."/>
            <person name="Bristow J."/>
            <person name="Eisen J.A."/>
            <person name="Markowitz V."/>
            <person name="Hugenholtz P."/>
            <person name="Kyrpides N.C."/>
            <person name="Klenk H.P."/>
            <person name="Woyke T."/>
        </authorList>
    </citation>
    <scope>NUCLEOTIDE SEQUENCE [LARGE SCALE GENOMIC DNA]</scope>
    <source>
        <strain evidence="4">ATCC 27775 / DSM 1100 / LMG 10767 / O</strain>
    </source>
</reference>
<dbReference type="eggNOG" id="COG5635">
    <property type="taxonomic scope" value="Bacteria"/>
</dbReference>